<dbReference type="GO" id="GO:0006020">
    <property type="term" value="P:inositol metabolic process"/>
    <property type="evidence" value="ECO:0007669"/>
    <property type="project" value="TreeGrafter"/>
</dbReference>
<feature type="binding site" evidence="4">
    <location>
        <position position="84"/>
    </location>
    <ligand>
        <name>Mg(2+)</name>
        <dbReference type="ChEBI" id="CHEBI:18420"/>
        <label>1</label>
        <note>catalytic</note>
    </ligand>
</feature>
<dbReference type="GO" id="GO:0046872">
    <property type="term" value="F:metal ion binding"/>
    <property type="evidence" value="ECO:0007669"/>
    <property type="project" value="UniProtKB-KW"/>
</dbReference>
<keyword evidence="6" id="KW-1185">Reference proteome</keyword>
<accession>A0A1H9IGP5</accession>
<dbReference type="InterPro" id="IPR000760">
    <property type="entry name" value="Inositol_monophosphatase-like"/>
</dbReference>
<dbReference type="GO" id="GO:0007165">
    <property type="term" value="P:signal transduction"/>
    <property type="evidence" value="ECO:0007669"/>
    <property type="project" value="TreeGrafter"/>
</dbReference>
<feature type="binding site" evidence="4">
    <location>
        <position position="65"/>
    </location>
    <ligand>
        <name>Mg(2+)</name>
        <dbReference type="ChEBI" id="CHEBI:18420"/>
        <label>1</label>
        <note>catalytic</note>
    </ligand>
</feature>
<sequence>MDDDALAADLVREAGSLAAKMLDSGLDTHFKTSISDVVSAADHAAEALVAGRLAAERHEDGLVGEEGARTTEDGGGSGRTWYIDPVDGTYNFLSGIPYWCSAVGLTDDQGPLLGAVYYPAREELWVGGRGRPTTLNGRELPTLADRPLAEVSVATYSNASHLRDKVKAASWNAATGAAATTRMFGSASVDLAGVATGRIGVFLQANLHPWDWFPGAALVIGAGGVAEEVVIGAQRWLVAGNRQAVADTRAALTEAAAAAA</sequence>
<feature type="binding site" evidence="4">
    <location>
        <position position="211"/>
    </location>
    <ligand>
        <name>Mg(2+)</name>
        <dbReference type="ChEBI" id="CHEBI:18420"/>
        <label>1</label>
        <note>catalytic</note>
    </ligand>
</feature>
<proteinExistence type="predicted"/>
<dbReference type="Pfam" id="PF00459">
    <property type="entry name" value="Inositol_P"/>
    <property type="match status" value="1"/>
</dbReference>
<evidence type="ECO:0000313" key="5">
    <source>
        <dbReference type="EMBL" id="SEQ73575.1"/>
    </source>
</evidence>
<comment type="cofactor">
    <cofactor evidence="4">
        <name>Mg(2+)</name>
        <dbReference type="ChEBI" id="CHEBI:18420"/>
    </cofactor>
</comment>
<evidence type="ECO:0000256" key="4">
    <source>
        <dbReference type="PIRSR" id="PIRSR600760-2"/>
    </source>
</evidence>
<dbReference type="SUPFAM" id="SSF56655">
    <property type="entry name" value="Carbohydrate phosphatase"/>
    <property type="match status" value="1"/>
</dbReference>
<dbReference type="STRING" id="1036181.SAMN05421756_105237"/>
<dbReference type="Proteomes" id="UP000198504">
    <property type="component" value="Unassembled WGS sequence"/>
</dbReference>
<organism evidence="5 6">
    <name type="scientific">Microlunatus flavus</name>
    <dbReference type="NCBI Taxonomy" id="1036181"/>
    <lineage>
        <taxon>Bacteria</taxon>
        <taxon>Bacillati</taxon>
        <taxon>Actinomycetota</taxon>
        <taxon>Actinomycetes</taxon>
        <taxon>Propionibacteriales</taxon>
        <taxon>Propionibacteriaceae</taxon>
        <taxon>Microlunatus</taxon>
    </lineage>
</organism>
<reference evidence="6" key="1">
    <citation type="submission" date="2016-10" db="EMBL/GenBank/DDBJ databases">
        <authorList>
            <person name="Varghese N."/>
            <person name="Submissions S."/>
        </authorList>
    </citation>
    <scope>NUCLEOTIDE SEQUENCE [LARGE SCALE GENOMIC DNA]</scope>
    <source>
        <strain evidence="6">CGMCC 4.6856</strain>
    </source>
</reference>
<keyword evidence="3 4" id="KW-0460">Magnesium</keyword>
<dbReference type="Gene3D" id="3.40.190.80">
    <property type="match status" value="1"/>
</dbReference>
<keyword evidence="2" id="KW-0378">Hydrolase</keyword>
<dbReference type="Gene3D" id="3.30.540.10">
    <property type="entry name" value="Fructose-1,6-Bisphosphatase, subunit A, domain 1"/>
    <property type="match status" value="1"/>
</dbReference>
<dbReference type="PROSITE" id="PS00629">
    <property type="entry name" value="IMP_1"/>
    <property type="match status" value="1"/>
</dbReference>
<dbReference type="AlphaFoldDB" id="A0A1H9IGP5"/>
<keyword evidence="1 4" id="KW-0479">Metal-binding</keyword>
<dbReference type="PANTHER" id="PTHR20854">
    <property type="entry name" value="INOSITOL MONOPHOSPHATASE"/>
    <property type="match status" value="1"/>
</dbReference>
<dbReference type="InterPro" id="IPR020583">
    <property type="entry name" value="Inositol_monoP_metal-BS"/>
</dbReference>
<gene>
    <name evidence="5" type="ORF">SAMN05421756_105237</name>
</gene>
<name>A0A1H9IGP5_9ACTN</name>
<dbReference type="CDD" id="cd01637">
    <property type="entry name" value="IMPase_like"/>
    <property type="match status" value="1"/>
</dbReference>
<dbReference type="GO" id="GO:0008934">
    <property type="term" value="F:inositol monophosphate 1-phosphatase activity"/>
    <property type="evidence" value="ECO:0007669"/>
    <property type="project" value="TreeGrafter"/>
</dbReference>
<evidence type="ECO:0000256" key="1">
    <source>
        <dbReference type="ARBA" id="ARBA00022723"/>
    </source>
</evidence>
<evidence type="ECO:0000256" key="3">
    <source>
        <dbReference type="ARBA" id="ARBA00022842"/>
    </source>
</evidence>
<evidence type="ECO:0000313" key="6">
    <source>
        <dbReference type="Proteomes" id="UP000198504"/>
    </source>
</evidence>
<dbReference type="PANTHER" id="PTHR20854:SF4">
    <property type="entry name" value="INOSITOL-1-MONOPHOSPHATASE-RELATED"/>
    <property type="match status" value="1"/>
</dbReference>
<protein>
    <submittedName>
        <fullName evidence="5">Fructose-1,6-bisphosphatase</fullName>
    </submittedName>
</protein>
<dbReference type="RefSeq" id="WP_170854133.1">
    <property type="nucleotide sequence ID" value="NZ_FOFA01000005.1"/>
</dbReference>
<evidence type="ECO:0000256" key="2">
    <source>
        <dbReference type="ARBA" id="ARBA00022801"/>
    </source>
</evidence>
<dbReference type="PRINTS" id="PR00377">
    <property type="entry name" value="IMPHPHTASES"/>
</dbReference>
<dbReference type="EMBL" id="FOFA01000005">
    <property type="protein sequence ID" value="SEQ73575.1"/>
    <property type="molecule type" value="Genomic_DNA"/>
</dbReference>
<feature type="binding site" evidence="4">
    <location>
        <position position="87"/>
    </location>
    <ligand>
        <name>Mg(2+)</name>
        <dbReference type="ChEBI" id="CHEBI:18420"/>
        <label>1</label>
        <note>catalytic</note>
    </ligand>
</feature>